<evidence type="ECO:0000256" key="2">
    <source>
        <dbReference type="ARBA" id="ARBA00023242"/>
    </source>
</evidence>
<dbReference type="InterPro" id="IPR050987">
    <property type="entry name" value="AtrR-like"/>
</dbReference>
<evidence type="ECO:0000256" key="3">
    <source>
        <dbReference type="SAM" id="Coils"/>
    </source>
</evidence>
<evidence type="ECO:0000259" key="5">
    <source>
        <dbReference type="PROSITE" id="PS50048"/>
    </source>
</evidence>
<dbReference type="SMART" id="SM00066">
    <property type="entry name" value="GAL4"/>
    <property type="match status" value="1"/>
</dbReference>
<dbReference type="EMBL" id="JAVHNS010000008">
    <property type="protein sequence ID" value="KAK6346298.1"/>
    <property type="molecule type" value="Genomic_DNA"/>
</dbReference>
<dbReference type="Pfam" id="PF00172">
    <property type="entry name" value="Zn_clus"/>
    <property type="match status" value="1"/>
</dbReference>
<dbReference type="Proteomes" id="UP001373714">
    <property type="component" value="Unassembled WGS sequence"/>
</dbReference>
<gene>
    <name evidence="6" type="ORF">TWF730_010627</name>
</gene>
<proteinExistence type="predicted"/>
<sequence length="805" mass="89017">MVTMREVPSQFVNSLAPPTLPPPASISHSASGSHSSMHSFDSGSPRSHLSGSSSGHHSNAGPISNTSNAAGYGGSIHSNSASPVTHRESPNLSYSHPATFGPKRAYRQRRKDPSCDACRERKVKCDATDTTSCSECSSRSVKCQFTKETNRRMSSIKQVQDLEKQLAQAKAQIQYLKTASRNSSADTTSDINLNIPELGADPPKRTPPPSNPNLASIRSHLRDYCRGVYRPPPPYRVNGQQKQFDPPMPELPPRPVADHLLTQFNATVHNVVPILHWPTFVSACEALYQHGDLSKVAPSWLSTFFAVLSCGLLFTADANILAMYPDRGKNFSVISRQLTDLFNDEFVIDHVRAALLMAVYLTEINCKSAAWTWLGSTVRIAQDIGLHRETGPWPVIEGEMRRRVWWGVYVWDRYVYRTSIFQHGETNQKKKNHRLLSVEMGRPLMILDADCDVGLPCPVDDHFIYDEGFMVPNGAPEPANYLLTIIHVVRMVPALLKTLQSSTLSSQTLAAFDNHFNACLNTFPSHCQLQSSQPLDARSLSPITYLQTSRLVLHRHNLSPTQTPDVRSTAVSACVDIAKDTVRFLSRSMQPHSHAWSHSLAAAATTHICLHIWRCILFLCFRAHYAEALVCVKACSAIGEARIINQRTGRYIYGFLQVLGEKIYQGGQESVERDEGLLALVSADAQGSTESSWVWAGSETGQALNSPMEKERERENTRPASAQVDDEPDLNDWGGWGRVEQIIQQLKSEQEAREQHEQAARDLQSLGSTIIHHAKTPNSSSGPSTSATPTGQTNATSRMTIANII</sequence>
<accession>A0AAV9UNT4</accession>
<keyword evidence="3" id="KW-0175">Coiled coil</keyword>
<evidence type="ECO:0000256" key="1">
    <source>
        <dbReference type="ARBA" id="ARBA00022723"/>
    </source>
</evidence>
<feature type="coiled-coil region" evidence="3">
    <location>
        <begin position="152"/>
        <end position="179"/>
    </location>
</feature>
<dbReference type="PROSITE" id="PS00463">
    <property type="entry name" value="ZN2_CY6_FUNGAL_1"/>
    <property type="match status" value="1"/>
</dbReference>
<feature type="compositionally biased region" description="Polar residues" evidence="4">
    <location>
        <begin position="794"/>
        <end position="805"/>
    </location>
</feature>
<comment type="caution">
    <text evidence="6">The sequence shown here is derived from an EMBL/GenBank/DDBJ whole genome shotgun (WGS) entry which is preliminary data.</text>
</comment>
<dbReference type="InterPro" id="IPR036864">
    <property type="entry name" value="Zn2-C6_fun-type_DNA-bd_sf"/>
</dbReference>
<dbReference type="SMART" id="SM00906">
    <property type="entry name" value="Fungal_trans"/>
    <property type="match status" value="1"/>
</dbReference>
<protein>
    <recommendedName>
        <fullName evidence="5">Zn(2)-C6 fungal-type domain-containing protein</fullName>
    </recommendedName>
</protein>
<evidence type="ECO:0000313" key="7">
    <source>
        <dbReference type="Proteomes" id="UP001373714"/>
    </source>
</evidence>
<feature type="region of interest" description="Disordered" evidence="4">
    <location>
        <begin position="1"/>
        <end position="114"/>
    </location>
</feature>
<feature type="compositionally biased region" description="Low complexity" evidence="4">
    <location>
        <begin position="25"/>
        <end position="58"/>
    </location>
</feature>
<feature type="coiled-coil region" evidence="3">
    <location>
        <begin position="739"/>
        <end position="766"/>
    </location>
</feature>
<feature type="region of interest" description="Disordered" evidence="4">
    <location>
        <begin position="773"/>
        <end position="805"/>
    </location>
</feature>
<dbReference type="GO" id="GO:0006351">
    <property type="term" value="P:DNA-templated transcription"/>
    <property type="evidence" value="ECO:0007669"/>
    <property type="project" value="InterPro"/>
</dbReference>
<dbReference type="PANTHER" id="PTHR46910:SF1">
    <property type="entry name" value="MISCELLANEOUS ZN(II)2CYS6 TRANSCRIPTION FACTOR (EUROFUNG)-RELATED"/>
    <property type="match status" value="1"/>
</dbReference>
<feature type="compositionally biased region" description="Basic and acidic residues" evidence="4">
    <location>
        <begin position="708"/>
        <end position="717"/>
    </location>
</feature>
<dbReference type="GO" id="GO:0003677">
    <property type="term" value="F:DNA binding"/>
    <property type="evidence" value="ECO:0007669"/>
    <property type="project" value="InterPro"/>
</dbReference>
<dbReference type="PANTHER" id="PTHR46910">
    <property type="entry name" value="TRANSCRIPTION FACTOR PDR1"/>
    <property type="match status" value="1"/>
</dbReference>
<dbReference type="GO" id="GO:0000981">
    <property type="term" value="F:DNA-binding transcription factor activity, RNA polymerase II-specific"/>
    <property type="evidence" value="ECO:0007669"/>
    <property type="project" value="InterPro"/>
</dbReference>
<dbReference type="Gene3D" id="4.10.240.10">
    <property type="entry name" value="Zn(2)-C6 fungal-type DNA-binding domain"/>
    <property type="match status" value="1"/>
</dbReference>
<evidence type="ECO:0000313" key="6">
    <source>
        <dbReference type="EMBL" id="KAK6346298.1"/>
    </source>
</evidence>
<dbReference type="AlphaFoldDB" id="A0AAV9UNT4"/>
<reference evidence="6 7" key="1">
    <citation type="submission" date="2019-10" db="EMBL/GenBank/DDBJ databases">
        <authorList>
            <person name="Palmer J.M."/>
        </authorList>
    </citation>
    <scope>NUCLEOTIDE SEQUENCE [LARGE SCALE GENOMIC DNA]</scope>
    <source>
        <strain evidence="6 7">TWF730</strain>
    </source>
</reference>
<keyword evidence="2" id="KW-0539">Nucleus</keyword>
<name>A0AAV9UNT4_9PEZI</name>
<feature type="region of interest" description="Disordered" evidence="4">
    <location>
        <begin position="699"/>
        <end position="734"/>
    </location>
</feature>
<dbReference type="CDD" id="cd00067">
    <property type="entry name" value="GAL4"/>
    <property type="match status" value="1"/>
</dbReference>
<dbReference type="PROSITE" id="PS50048">
    <property type="entry name" value="ZN2_CY6_FUNGAL_2"/>
    <property type="match status" value="1"/>
</dbReference>
<feature type="compositionally biased region" description="Polar residues" evidence="4">
    <location>
        <begin position="180"/>
        <end position="192"/>
    </location>
</feature>
<feature type="region of interest" description="Disordered" evidence="4">
    <location>
        <begin position="180"/>
        <end position="216"/>
    </location>
</feature>
<organism evidence="6 7">
    <name type="scientific">Orbilia blumenaviensis</name>
    <dbReference type="NCBI Taxonomy" id="1796055"/>
    <lineage>
        <taxon>Eukaryota</taxon>
        <taxon>Fungi</taxon>
        <taxon>Dikarya</taxon>
        <taxon>Ascomycota</taxon>
        <taxon>Pezizomycotina</taxon>
        <taxon>Orbiliomycetes</taxon>
        <taxon>Orbiliales</taxon>
        <taxon>Orbiliaceae</taxon>
        <taxon>Orbilia</taxon>
    </lineage>
</organism>
<keyword evidence="7" id="KW-1185">Reference proteome</keyword>
<dbReference type="InterPro" id="IPR007219">
    <property type="entry name" value="XnlR_reg_dom"/>
</dbReference>
<dbReference type="Pfam" id="PF04082">
    <property type="entry name" value="Fungal_trans"/>
    <property type="match status" value="1"/>
</dbReference>
<feature type="domain" description="Zn(2)-C6 fungal-type" evidence="5">
    <location>
        <begin position="114"/>
        <end position="145"/>
    </location>
</feature>
<keyword evidence="1" id="KW-0479">Metal-binding</keyword>
<feature type="compositionally biased region" description="Low complexity" evidence="4">
    <location>
        <begin position="776"/>
        <end position="793"/>
    </location>
</feature>
<dbReference type="InterPro" id="IPR001138">
    <property type="entry name" value="Zn2Cys6_DnaBD"/>
</dbReference>
<dbReference type="GO" id="GO:0008270">
    <property type="term" value="F:zinc ion binding"/>
    <property type="evidence" value="ECO:0007669"/>
    <property type="project" value="InterPro"/>
</dbReference>
<evidence type="ECO:0000256" key="4">
    <source>
        <dbReference type="SAM" id="MobiDB-lite"/>
    </source>
</evidence>
<dbReference type="CDD" id="cd12148">
    <property type="entry name" value="fungal_TF_MHR"/>
    <property type="match status" value="1"/>
</dbReference>
<dbReference type="SUPFAM" id="SSF57701">
    <property type="entry name" value="Zn2/Cys6 DNA-binding domain"/>
    <property type="match status" value="1"/>
</dbReference>